<evidence type="ECO:0000313" key="2">
    <source>
        <dbReference type="Proteomes" id="UP000281985"/>
    </source>
</evidence>
<accession>A0A3M0FXM7</accession>
<name>A0A3M0FXM7_9FLAO</name>
<dbReference type="OrthoDB" id="9808687at2"/>
<dbReference type="EMBL" id="REFV01000011">
    <property type="protein sequence ID" value="RMB57451.1"/>
    <property type="molecule type" value="Genomic_DNA"/>
</dbReference>
<sequence>MYTVRPYLPEDRWLWNDFVATSKNATFLMHRDFMEYHKDRFEDASQLIFKGKNLVAILPANQVDNTIHSHQGLTYGGLLLSNKSKLTEIIPFFKEILITLKAKGITSLIIKQLPIFYASLPSQELDYLAFLCNAKTTRVDVASVIDNKNRIAIQSNRKEGVKKGARAGLTIVQTKDFSEFWKNILEPNLTERHGAKPTHTLAEITRLQERFPENIKQFNVLKDGAIAGGATIFETGITAHVQYISAGEHKQEWGTLDFLFEHLIETVFAHKRYFDFGISNENDGRNLNKGLNYWKECFGARTFVHSVYAFDTSSHSLLDDVLL</sequence>
<protein>
    <submittedName>
        <fullName evidence="1">GNAT family N-acetyltransferase</fullName>
    </submittedName>
</protein>
<reference evidence="1 2" key="1">
    <citation type="submission" date="2018-10" db="EMBL/GenBank/DDBJ databases">
        <title>Dokdonia luteus sp. nov., isolated from sea water.</title>
        <authorList>
            <person name="Zhou L.Y."/>
            <person name="Du Z.J."/>
        </authorList>
    </citation>
    <scope>NUCLEOTIDE SEQUENCE [LARGE SCALE GENOMIC DNA]</scope>
    <source>
        <strain evidence="1 2">SH27</strain>
    </source>
</reference>
<gene>
    <name evidence="1" type="ORF">EAX61_11940</name>
</gene>
<keyword evidence="2" id="KW-1185">Reference proteome</keyword>
<proteinExistence type="predicted"/>
<evidence type="ECO:0000313" key="1">
    <source>
        <dbReference type="EMBL" id="RMB57451.1"/>
    </source>
</evidence>
<dbReference type="GO" id="GO:0016740">
    <property type="term" value="F:transferase activity"/>
    <property type="evidence" value="ECO:0007669"/>
    <property type="project" value="UniProtKB-KW"/>
</dbReference>
<comment type="caution">
    <text evidence="1">The sequence shown here is derived from an EMBL/GenBank/DDBJ whole genome shotgun (WGS) entry which is preliminary data.</text>
</comment>
<dbReference type="Proteomes" id="UP000281985">
    <property type="component" value="Unassembled WGS sequence"/>
</dbReference>
<dbReference type="InterPro" id="IPR016181">
    <property type="entry name" value="Acyl_CoA_acyltransferase"/>
</dbReference>
<keyword evidence="1" id="KW-0808">Transferase</keyword>
<dbReference type="SUPFAM" id="SSF55729">
    <property type="entry name" value="Acyl-CoA N-acyltransferases (Nat)"/>
    <property type="match status" value="1"/>
</dbReference>
<dbReference type="AlphaFoldDB" id="A0A3M0FXM7"/>
<organism evidence="1 2">
    <name type="scientific">Dokdonia sinensis</name>
    <dbReference type="NCBI Taxonomy" id="2479847"/>
    <lineage>
        <taxon>Bacteria</taxon>
        <taxon>Pseudomonadati</taxon>
        <taxon>Bacteroidota</taxon>
        <taxon>Flavobacteriia</taxon>
        <taxon>Flavobacteriales</taxon>
        <taxon>Flavobacteriaceae</taxon>
        <taxon>Dokdonia</taxon>
    </lineage>
</organism>
<dbReference type="Gene3D" id="3.40.630.30">
    <property type="match status" value="1"/>
</dbReference>